<evidence type="ECO:0000313" key="3">
    <source>
        <dbReference type="Proteomes" id="UP000235034"/>
    </source>
</evidence>
<keyword evidence="1" id="KW-1133">Transmembrane helix</keyword>
<dbReference type="Proteomes" id="UP000235034">
    <property type="component" value="Unassembled WGS sequence"/>
</dbReference>
<sequence>MMGGTLVRNPAVAARSETSWESILRAYRMDWCRISSPGRLFIPSIVVLLPGFVLLIAVAGGDVRSDGGGAAYAAVSAAFVWMYMIVPMYAFMYEQQGGSARLGGLMPVTRRGQVAARYLLVLTCTALVTVSWLLAAAVQVAFGMADVASIPPSVAVTAGQYLITQAFLCPLLYRFSTRKALLWFAASALIGFIVSMGSFTAAMRTTSSDALGGFVGAFNDVVAMLAGHPAASATAFVLFSLIALAVSYRLSVRIYEGREL</sequence>
<feature type="transmembrane region" description="Helical" evidence="1">
    <location>
        <begin position="40"/>
        <end position="59"/>
    </location>
</feature>
<organism evidence="2 3">
    <name type="scientific">Bifidobacterium parmae</name>
    <dbReference type="NCBI Taxonomy" id="361854"/>
    <lineage>
        <taxon>Bacteria</taxon>
        <taxon>Bacillati</taxon>
        <taxon>Actinomycetota</taxon>
        <taxon>Actinomycetes</taxon>
        <taxon>Bifidobacteriales</taxon>
        <taxon>Bifidobacteriaceae</taxon>
        <taxon>Bifidobacterium</taxon>
    </lineage>
</organism>
<dbReference type="InterPro" id="IPR025699">
    <property type="entry name" value="ABC2_memb-like"/>
</dbReference>
<protein>
    <submittedName>
        <fullName evidence="2">ABC-2 family transporter protein</fullName>
    </submittedName>
</protein>
<keyword evidence="1" id="KW-0812">Transmembrane</keyword>
<gene>
    <name evidence="2" type="ORF">Uis4E_0371</name>
</gene>
<feature type="transmembrane region" description="Helical" evidence="1">
    <location>
        <begin position="114"/>
        <end position="142"/>
    </location>
</feature>
<evidence type="ECO:0000313" key="2">
    <source>
        <dbReference type="EMBL" id="PLS29497.1"/>
    </source>
</evidence>
<feature type="transmembrane region" description="Helical" evidence="1">
    <location>
        <begin position="71"/>
        <end position="93"/>
    </location>
</feature>
<proteinExistence type="predicted"/>
<keyword evidence="1" id="KW-0472">Membrane</keyword>
<feature type="transmembrane region" description="Helical" evidence="1">
    <location>
        <begin position="154"/>
        <end position="173"/>
    </location>
</feature>
<evidence type="ECO:0000256" key="1">
    <source>
        <dbReference type="SAM" id="Phobius"/>
    </source>
</evidence>
<dbReference type="RefSeq" id="WP_101621599.1">
    <property type="nucleotide sequence ID" value="NZ_NMWT01000003.1"/>
</dbReference>
<accession>A0A2N5J5N8</accession>
<name>A0A2N5J5N8_9BIFI</name>
<reference evidence="2 3" key="1">
    <citation type="submission" date="2017-07" db="EMBL/GenBank/DDBJ databases">
        <title>Bifidobacterium novel species.</title>
        <authorList>
            <person name="Lugli G.A."/>
            <person name="Milani C."/>
            <person name="Duranti S."/>
            <person name="Mangifesta M."/>
        </authorList>
    </citation>
    <scope>NUCLEOTIDE SEQUENCE [LARGE SCALE GENOMIC DNA]</scope>
    <source>
        <strain evidence="2 3">77</strain>
    </source>
</reference>
<feature type="transmembrane region" description="Helical" evidence="1">
    <location>
        <begin position="180"/>
        <end position="201"/>
    </location>
</feature>
<dbReference type="AlphaFoldDB" id="A0A2N5J5N8"/>
<dbReference type="OrthoDB" id="3238272at2"/>
<dbReference type="Pfam" id="PF13346">
    <property type="entry name" value="ABC2_membrane_5"/>
    <property type="match status" value="1"/>
</dbReference>
<dbReference type="EMBL" id="NMWT01000003">
    <property type="protein sequence ID" value="PLS29497.1"/>
    <property type="molecule type" value="Genomic_DNA"/>
</dbReference>
<keyword evidence="3" id="KW-1185">Reference proteome</keyword>
<feature type="transmembrane region" description="Helical" evidence="1">
    <location>
        <begin position="221"/>
        <end position="248"/>
    </location>
</feature>
<comment type="caution">
    <text evidence="2">The sequence shown here is derived from an EMBL/GenBank/DDBJ whole genome shotgun (WGS) entry which is preliminary data.</text>
</comment>